<organism evidence="3 4">
    <name type="scientific">Zopfia rhizophila CBS 207.26</name>
    <dbReference type="NCBI Taxonomy" id="1314779"/>
    <lineage>
        <taxon>Eukaryota</taxon>
        <taxon>Fungi</taxon>
        <taxon>Dikarya</taxon>
        <taxon>Ascomycota</taxon>
        <taxon>Pezizomycotina</taxon>
        <taxon>Dothideomycetes</taxon>
        <taxon>Dothideomycetes incertae sedis</taxon>
        <taxon>Zopfiaceae</taxon>
        <taxon>Zopfia</taxon>
    </lineage>
</organism>
<dbReference type="InterPro" id="IPR011990">
    <property type="entry name" value="TPR-like_helical_dom_sf"/>
</dbReference>
<evidence type="ECO:0000256" key="1">
    <source>
        <dbReference type="SAM" id="Coils"/>
    </source>
</evidence>
<proteinExistence type="predicted"/>
<dbReference type="Proteomes" id="UP000800200">
    <property type="component" value="Unassembled WGS sequence"/>
</dbReference>
<evidence type="ECO:0000313" key="3">
    <source>
        <dbReference type="EMBL" id="KAF2188764.1"/>
    </source>
</evidence>
<reference evidence="3" key="1">
    <citation type="journal article" date="2020" name="Stud. Mycol.">
        <title>101 Dothideomycetes genomes: a test case for predicting lifestyles and emergence of pathogens.</title>
        <authorList>
            <person name="Haridas S."/>
            <person name="Albert R."/>
            <person name="Binder M."/>
            <person name="Bloem J."/>
            <person name="Labutti K."/>
            <person name="Salamov A."/>
            <person name="Andreopoulos B."/>
            <person name="Baker S."/>
            <person name="Barry K."/>
            <person name="Bills G."/>
            <person name="Bluhm B."/>
            <person name="Cannon C."/>
            <person name="Castanera R."/>
            <person name="Culley D."/>
            <person name="Daum C."/>
            <person name="Ezra D."/>
            <person name="Gonzalez J."/>
            <person name="Henrissat B."/>
            <person name="Kuo A."/>
            <person name="Liang C."/>
            <person name="Lipzen A."/>
            <person name="Lutzoni F."/>
            <person name="Magnuson J."/>
            <person name="Mondo S."/>
            <person name="Nolan M."/>
            <person name="Ohm R."/>
            <person name="Pangilinan J."/>
            <person name="Park H.-J."/>
            <person name="Ramirez L."/>
            <person name="Alfaro M."/>
            <person name="Sun H."/>
            <person name="Tritt A."/>
            <person name="Yoshinaga Y."/>
            <person name="Zwiers L.-H."/>
            <person name="Turgeon B."/>
            <person name="Goodwin S."/>
            <person name="Spatafora J."/>
            <person name="Crous P."/>
            <person name="Grigoriev I."/>
        </authorList>
    </citation>
    <scope>NUCLEOTIDE SEQUENCE</scope>
    <source>
        <strain evidence="3">CBS 207.26</strain>
    </source>
</reference>
<dbReference type="AlphaFoldDB" id="A0A6A6EAB7"/>
<name>A0A6A6EAB7_9PEZI</name>
<dbReference type="PANTHER" id="PTHR24148:SF78">
    <property type="entry name" value="HETEROKARYON INCOMPATIBILITY DOMAIN-CONTAINING PROTEIN"/>
    <property type="match status" value="1"/>
</dbReference>
<dbReference type="InterPro" id="IPR010730">
    <property type="entry name" value="HET"/>
</dbReference>
<dbReference type="EMBL" id="ML994622">
    <property type="protein sequence ID" value="KAF2188764.1"/>
    <property type="molecule type" value="Genomic_DNA"/>
</dbReference>
<evidence type="ECO:0000313" key="4">
    <source>
        <dbReference type="Proteomes" id="UP000800200"/>
    </source>
</evidence>
<accession>A0A6A6EAB7</accession>
<dbReference type="Gene3D" id="1.20.5.340">
    <property type="match status" value="5"/>
</dbReference>
<feature type="domain" description="Heterokaryon incompatibility" evidence="2">
    <location>
        <begin position="50"/>
        <end position="183"/>
    </location>
</feature>
<dbReference type="Gene3D" id="1.25.40.10">
    <property type="entry name" value="Tetratricopeptide repeat domain"/>
    <property type="match status" value="1"/>
</dbReference>
<keyword evidence="1" id="KW-0175">Coiled coil</keyword>
<dbReference type="SUPFAM" id="SSF48452">
    <property type="entry name" value="TPR-like"/>
    <property type="match status" value="1"/>
</dbReference>
<dbReference type="InterPro" id="IPR055530">
    <property type="entry name" value="DUF7104"/>
</dbReference>
<sequence>MSWYHYSSLLPGPDSIRLLRLMPHEDDAARIQCELFDYSLHESGKGTHMFEALSYVWGDPDKPLFISIGEHDLPVTTNLHAALSRLRDRSFERIIWVDAICINQEDLQERSRQVQLVAKIYSKANRVIVWLGETADNSDRALEEIRIAADEEYTNSSNSETIQQAIFALLQRPWFRRIWVLQEVAAARHVLIMCGLMEIDGYAFCSGLKSLELSYETCPDLQSPVRSVTSLIRGAIFRPKYAISSSGRFSLDIRPLGELIDMFHTHEATLDHDKVYALLGMSSDDPSEAGLWPDYKISWQELFHRLVKFVLSREVSVATWSDRKTAVIKSKGCILGQVSLLKRDVAWADRQNVDIISKNAPRYLGYKSEWSAHWTLQASAKSVRQDDLVCLLQGASKPTIIRSCKDYFAVIMIAATPMKNIRTESGYVKWPELMRSIKTFPRDFLLVWDWESCPGKLQDREEFATLIETNSRVPGYSKTGLDDHLNKATRLRNVALILEDAKEHEEAVKRLREAIEGFERVFGKEHPHTLTEFDNLALIYMEKNQWKQAEELFMQAIQIRKRVQGADHPDTLSSMAALASTYKDQGHLEKAEKLEMMIHLLERRGDSFQITEGVVAKIARYFDKEVMALLFERRRDDVQITEGVIEAAARNLRSGKEVMTLLLERRRDDVQITEGVVRAAAGNDESGRKLMALLLERRGDEVQITEGVVEAAARNLRSGKEVMMLLLRQTVSHFQITERAIAKIASSFDKEVMTLILERRGEEVQITEGVVEAAAQNLRSGKEVMSLLLEQRGDQVQITERVVEAAARNLRSGKEVTSLLLEQRGDQVQITEGVVEAAAWNWSSGNEVITLLLQQIGNKSQIADGVLAKIARYFDREVITLLLERRGDEVQITEGVVEAAARNLRSGKEVMMLLLRRTASHFQITEGAVTAVSRSFDKEIVALLPERKGNEIQIMQGVTEATARNPKSGKEMKSCWSYQ</sequence>
<dbReference type="Pfam" id="PF23397">
    <property type="entry name" value="DUF7104"/>
    <property type="match status" value="9"/>
</dbReference>
<feature type="coiled-coil region" evidence="1">
    <location>
        <begin position="494"/>
        <end position="521"/>
    </location>
</feature>
<dbReference type="OrthoDB" id="194358at2759"/>
<gene>
    <name evidence="3" type="ORF">K469DRAFT_659584</name>
</gene>
<dbReference type="Pfam" id="PF13374">
    <property type="entry name" value="TPR_10"/>
    <property type="match status" value="1"/>
</dbReference>
<keyword evidence="4" id="KW-1185">Reference proteome</keyword>
<dbReference type="PANTHER" id="PTHR24148">
    <property type="entry name" value="ANKYRIN REPEAT DOMAIN-CONTAINING PROTEIN 39 HOMOLOG-RELATED"/>
    <property type="match status" value="1"/>
</dbReference>
<evidence type="ECO:0000259" key="2">
    <source>
        <dbReference type="Pfam" id="PF06985"/>
    </source>
</evidence>
<dbReference type="Pfam" id="PF13424">
    <property type="entry name" value="TPR_12"/>
    <property type="match status" value="1"/>
</dbReference>
<dbReference type="InterPro" id="IPR052895">
    <property type="entry name" value="HetReg/Transcr_Mod"/>
</dbReference>
<dbReference type="Pfam" id="PF06985">
    <property type="entry name" value="HET"/>
    <property type="match status" value="1"/>
</dbReference>
<protein>
    <submittedName>
        <fullName evidence="3">HET-domain-containing protein</fullName>
    </submittedName>
</protein>